<dbReference type="Gene3D" id="3.40.50.620">
    <property type="entry name" value="HUPs"/>
    <property type="match status" value="1"/>
</dbReference>
<accession>A0AAV0NI12</accession>
<keyword evidence="2" id="KW-1185">Reference proteome</keyword>
<gene>
    <name evidence="1" type="ORF">LITE_LOCUS33347</name>
</gene>
<name>A0AAV0NI12_9ROSI</name>
<dbReference type="InterPro" id="IPR014729">
    <property type="entry name" value="Rossmann-like_a/b/a_fold"/>
</dbReference>
<evidence type="ECO:0000313" key="1">
    <source>
        <dbReference type="EMBL" id="CAI0458012.1"/>
    </source>
</evidence>
<protein>
    <recommendedName>
        <fullName evidence="3">Electron transfer flavoprotein subunit beta</fullName>
    </recommendedName>
</protein>
<evidence type="ECO:0000313" key="2">
    <source>
        <dbReference type="Proteomes" id="UP001154282"/>
    </source>
</evidence>
<reference evidence="1" key="1">
    <citation type="submission" date="2022-08" db="EMBL/GenBank/DDBJ databases">
        <authorList>
            <person name="Gutierrez-Valencia J."/>
        </authorList>
    </citation>
    <scope>NUCLEOTIDE SEQUENCE</scope>
</reference>
<proteinExistence type="predicted"/>
<comment type="caution">
    <text evidence="1">The sequence shown here is derived from an EMBL/GenBank/DDBJ whole genome shotgun (WGS) entry which is preliminary data.</text>
</comment>
<organism evidence="1 2">
    <name type="scientific">Linum tenue</name>
    <dbReference type="NCBI Taxonomy" id="586396"/>
    <lineage>
        <taxon>Eukaryota</taxon>
        <taxon>Viridiplantae</taxon>
        <taxon>Streptophyta</taxon>
        <taxon>Embryophyta</taxon>
        <taxon>Tracheophyta</taxon>
        <taxon>Spermatophyta</taxon>
        <taxon>Magnoliopsida</taxon>
        <taxon>eudicotyledons</taxon>
        <taxon>Gunneridae</taxon>
        <taxon>Pentapetalae</taxon>
        <taxon>rosids</taxon>
        <taxon>fabids</taxon>
        <taxon>Malpighiales</taxon>
        <taxon>Linaceae</taxon>
        <taxon>Linum</taxon>
    </lineage>
</organism>
<dbReference type="AlphaFoldDB" id="A0AAV0NI12"/>
<dbReference type="EMBL" id="CAMGYJ010000008">
    <property type="protein sequence ID" value="CAI0458012.1"/>
    <property type="molecule type" value="Genomic_DNA"/>
</dbReference>
<evidence type="ECO:0008006" key="3">
    <source>
        <dbReference type="Google" id="ProtNLM"/>
    </source>
</evidence>
<dbReference type="Proteomes" id="UP001154282">
    <property type="component" value="Unassembled WGS sequence"/>
</dbReference>
<sequence length="39" mass="4329">MKAKSKVVEITEPPKRKAGVLVSSVDELIDKLRNEAHVI</sequence>